<dbReference type="OMA" id="WVASRTH"/>
<dbReference type="STRING" id="154538.A0A1M2VGF6"/>
<accession>A0A1M2VGF6</accession>
<dbReference type="InterPro" id="IPR018247">
    <property type="entry name" value="EF_Hand_1_Ca_BS"/>
</dbReference>
<comment type="caution">
    <text evidence="2">The sequence shown here is derived from an EMBL/GenBank/DDBJ whole genome shotgun (WGS) entry which is preliminary data.</text>
</comment>
<evidence type="ECO:0000256" key="1">
    <source>
        <dbReference type="SAM" id="MobiDB-lite"/>
    </source>
</evidence>
<evidence type="ECO:0000313" key="3">
    <source>
        <dbReference type="Proteomes" id="UP000184267"/>
    </source>
</evidence>
<proteinExistence type="predicted"/>
<protein>
    <recommendedName>
        <fullName evidence="4">EF-hand domain-containing protein</fullName>
    </recommendedName>
</protein>
<keyword evidence="3" id="KW-1185">Reference proteome</keyword>
<reference evidence="2 3" key="1">
    <citation type="submission" date="2016-10" db="EMBL/GenBank/DDBJ databases">
        <title>Genome sequence of the basidiomycete white-rot fungus Trametes pubescens.</title>
        <authorList>
            <person name="Makela M.R."/>
            <person name="Granchi Z."/>
            <person name="Peng M."/>
            <person name="De Vries R.P."/>
            <person name="Grigoriev I."/>
            <person name="Riley R."/>
            <person name="Hilden K."/>
        </authorList>
    </citation>
    <scope>NUCLEOTIDE SEQUENCE [LARGE SCALE GENOMIC DNA]</scope>
    <source>
        <strain evidence="2 3">FBCC735</strain>
    </source>
</reference>
<dbReference type="OrthoDB" id="2122982at2759"/>
<name>A0A1M2VGF6_TRAPU</name>
<evidence type="ECO:0000313" key="2">
    <source>
        <dbReference type="EMBL" id="OJT06672.1"/>
    </source>
</evidence>
<sequence>MRNMMAALLQLEGVRKDHVARDGLTINIRLKEASENAARDIKECANACDAYSRKRLLVKVFKAPSWNGTLKEYIQRFNDRKGEFNFAISIHTGIGIDNANDKLDVLLTKIDVVLEFFEKVVPREQQTLADSIRQGGGTQAVLGNPILLQELLRKEQMLEGGLSPTSDPPTAPRVPAPTRPGLFTVYPTGSAFVPPYTGPTPTGYPGQSSGDATYLPTPVIPSYQEPPVIPAYPGPHVIPPYIGPAIDTAPRDMYSGYYYYPRAAEHQRSRVRSVPPRDPHTTYATPYYEESTWRPDDALPPANDIASAYGPLHTTAYAAGSRPSPVAPTSNPWADPREEENPFLPVSEPNRELDQLMADLADEPAVAIRKNLETFEHRFLIQQQETVAQLTDVIVHEGDRVISTVLDGPHEKIIDPVMYEIWKDMRWRGIVKARHLVLAIHDYYTQRLDDQQRALDRRSQQQLAISENELWALEYIDLMHLHHISEALDSDSSGFVTIQEVNRFTVSRPRGWSLLRWFAYWAVGWQASMTEYRRKIWALLTLMNQAQPLVRVRRDAVWSYLSTVTSLVQTMTDNFREDTQLHRVDRHFQEYTAQEEAHISKGLQTAKYDLDALDTLALISGPRWGLERSLFVILYLLLRRHYDVMRLAQTIILHRDELSDAAATITLVQDAFNYRVQHITVLLAQRRLNVHLELGDFACGMLSPSLTKYFGLAYTQRIAAESHGIDETTRTPPQATTLKYPPHFENFYPESDDGVESDGTDIIEDLRPLLGYWVASRTHEADEMLHRDVFTFTFHISPTDSSKVVAISRLLRSRLCTLQTMTGEVSEVTDCGQRTYLITTTCNSGAVAPIYFKATLDADGTTLAGEQDTSAAFTTPGHKPYVVCKKGVSPETMLFYPTPSALATNKPAALWRFALDSVLYDVRRRLCSWNFLQERRDRKRRLVSLLHAVISKRTALPSDDAAECTRLFGLATPADLHFYAHAALEPDRFPWLLRPCLACGRGTQYHTALSDTHSEATRSTKLPRGP</sequence>
<dbReference type="PROSITE" id="PS00018">
    <property type="entry name" value="EF_HAND_1"/>
    <property type="match status" value="1"/>
</dbReference>
<dbReference type="Proteomes" id="UP000184267">
    <property type="component" value="Unassembled WGS sequence"/>
</dbReference>
<organism evidence="2 3">
    <name type="scientific">Trametes pubescens</name>
    <name type="common">White-rot fungus</name>
    <dbReference type="NCBI Taxonomy" id="154538"/>
    <lineage>
        <taxon>Eukaryota</taxon>
        <taxon>Fungi</taxon>
        <taxon>Dikarya</taxon>
        <taxon>Basidiomycota</taxon>
        <taxon>Agaricomycotina</taxon>
        <taxon>Agaricomycetes</taxon>
        <taxon>Polyporales</taxon>
        <taxon>Polyporaceae</taxon>
        <taxon>Trametes</taxon>
    </lineage>
</organism>
<dbReference type="EMBL" id="MNAD01001281">
    <property type="protein sequence ID" value="OJT06672.1"/>
    <property type="molecule type" value="Genomic_DNA"/>
</dbReference>
<gene>
    <name evidence="2" type="ORF">TRAPUB_2475</name>
</gene>
<dbReference type="AlphaFoldDB" id="A0A1M2VGF6"/>
<evidence type="ECO:0008006" key="4">
    <source>
        <dbReference type="Google" id="ProtNLM"/>
    </source>
</evidence>
<feature type="region of interest" description="Disordered" evidence="1">
    <location>
        <begin position="319"/>
        <end position="345"/>
    </location>
</feature>